<proteinExistence type="predicted"/>
<dbReference type="Pfam" id="PF07589">
    <property type="entry name" value="PEP-CTERM"/>
    <property type="match status" value="1"/>
</dbReference>
<evidence type="ECO:0000313" key="2">
    <source>
        <dbReference type="EMBL" id="MRW85847.1"/>
    </source>
</evidence>
<gene>
    <name evidence="2" type="ORF">GJ698_17365</name>
</gene>
<protein>
    <submittedName>
        <fullName evidence="2">PEP-CTERM sorting domain-containing protein</fullName>
    </submittedName>
</protein>
<accession>A0A844CYF4</accession>
<evidence type="ECO:0000313" key="3">
    <source>
        <dbReference type="Proteomes" id="UP000439986"/>
    </source>
</evidence>
<dbReference type="AlphaFoldDB" id="A0A844CYF4"/>
<dbReference type="EMBL" id="WKJL01000012">
    <property type="protein sequence ID" value="MRW85847.1"/>
    <property type="molecule type" value="Genomic_DNA"/>
</dbReference>
<feature type="domain" description="Ice-binding protein C-terminal" evidence="1">
    <location>
        <begin position="195"/>
        <end position="218"/>
    </location>
</feature>
<organism evidence="2 3">
    <name type="scientific">Duganella aquatilis</name>
    <dbReference type="NCBI Taxonomy" id="2666082"/>
    <lineage>
        <taxon>Bacteria</taxon>
        <taxon>Pseudomonadati</taxon>
        <taxon>Pseudomonadota</taxon>
        <taxon>Betaproteobacteria</taxon>
        <taxon>Burkholderiales</taxon>
        <taxon>Oxalobacteraceae</taxon>
        <taxon>Telluria group</taxon>
        <taxon>Duganella</taxon>
    </lineage>
</organism>
<sequence length="221" mass="23484">MALPTSVALTAFNLVVGDRHFNGAATLECYALTTAAKPPISVLKPKLSEGNMKNFIQVLVALAAILMLHAPAHALSELNSPIDPKVIVTVGDLQWVWSGPCAPVEPSCGTSMQRDNFTIPTAAQWLSSFADTATVVAAFTTTPFTGICASPWFNTALDHCDLMDLQMGSIWNAPSPIGTFETQNAGAEAFLVRVVPEPETYLMLVAGLGLVAAIARRKRST</sequence>
<keyword evidence="3" id="KW-1185">Reference proteome</keyword>
<evidence type="ECO:0000259" key="1">
    <source>
        <dbReference type="Pfam" id="PF07589"/>
    </source>
</evidence>
<dbReference type="Proteomes" id="UP000439986">
    <property type="component" value="Unassembled WGS sequence"/>
</dbReference>
<dbReference type="NCBIfam" id="TIGR02595">
    <property type="entry name" value="PEP_CTERM"/>
    <property type="match status" value="1"/>
</dbReference>
<reference evidence="2 3" key="1">
    <citation type="submission" date="2019-11" db="EMBL/GenBank/DDBJ databases">
        <title>Novel species isolated from a subtropical stream in China.</title>
        <authorList>
            <person name="Lu H."/>
        </authorList>
    </citation>
    <scope>NUCLEOTIDE SEQUENCE [LARGE SCALE GENOMIC DNA]</scope>
    <source>
        <strain evidence="2 3">FT26W</strain>
    </source>
</reference>
<name>A0A844CYF4_9BURK</name>
<dbReference type="InterPro" id="IPR013424">
    <property type="entry name" value="Ice-binding_C"/>
</dbReference>
<dbReference type="RefSeq" id="WP_154359113.1">
    <property type="nucleotide sequence ID" value="NZ_WKJL01000012.1"/>
</dbReference>
<comment type="caution">
    <text evidence="2">The sequence shown here is derived from an EMBL/GenBank/DDBJ whole genome shotgun (WGS) entry which is preliminary data.</text>
</comment>